<feature type="non-terminal residue" evidence="1">
    <location>
        <position position="112"/>
    </location>
</feature>
<name>A0A147BK35_IXORI</name>
<dbReference type="AlphaFoldDB" id="A0A147BK35"/>
<protein>
    <submittedName>
        <fullName evidence="1">Uncharacterized protein</fullName>
    </submittedName>
</protein>
<organism evidence="1">
    <name type="scientific">Ixodes ricinus</name>
    <name type="common">Common tick</name>
    <name type="synonym">Acarus ricinus</name>
    <dbReference type="NCBI Taxonomy" id="34613"/>
    <lineage>
        <taxon>Eukaryota</taxon>
        <taxon>Metazoa</taxon>
        <taxon>Ecdysozoa</taxon>
        <taxon>Arthropoda</taxon>
        <taxon>Chelicerata</taxon>
        <taxon>Arachnida</taxon>
        <taxon>Acari</taxon>
        <taxon>Parasitiformes</taxon>
        <taxon>Ixodida</taxon>
        <taxon>Ixodoidea</taxon>
        <taxon>Ixodidae</taxon>
        <taxon>Ixodinae</taxon>
        <taxon>Ixodes</taxon>
    </lineage>
</organism>
<accession>A0A147BK35</accession>
<evidence type="ECO:0000313" key="1">
    <source>
        <dbReference type="EMBL" id="JAR90695.1"/>
    </source>
</evidence>
<sequence>MDFRVCCGLLRDLLAVYYFFGLDHWLCARAMSVSSRVAGCELRCLRAGNLPVAGWLLSCLLHRRGGLSLFGITGRFAAAPPEVWCSASGWFQTRTMKYHRLNVQGLIKKFRD</sequence>
<dbReference type="EMBL" id="GEGO01004709">
    <property type="protein sequence ID" value="JAR90695.1"/>
    <property type="molecule type" value="Transcribed_RNA"/>
</dbReference>
<proteinExistence type="predicted"/>
<reference evidence="1" key="1">
    <citation type="journal article" date="2018" name="PLoS Negl. Trop. Dis.">
        <title>Sialome diversity of ticks revealed by RNAseq of single tick salivary glands.</title>
        <authorList>
            <person name="Perner J."/>
            <person name="Kropackova S."/>
            <person name="Kopacek P."/>
            <person name="Ribeiro J.M."/>
        </authorList>
    </citation>
    <scope>NUCLEOTIDE SEQUENCE</scope>
    <source>
        <strain evidence="1">Siblings of single egg batch collected in Ceske Budejovice</strain>
        <tissue evidence="1">Salivary glands</tissue>
    </source>
</reference>